<dbReference type="EMBL" id="JRNQ01000081">
    <property type="protein sequence ID" value="KGF43512.1"/>
    <property type="molecule type" value="Genomic_DNA"/>
</dbReference>
<evidence type="ECO:0000259" key="1">
    <source>
        <dbReference type="Pfam" id="PF01609"/>
    </source>
</evidence>
<dbReference type="RefSeq" id="WP_004339762.1">
    <property type="nucleotide sequence ID" value="NZ_JRNQ01000081.1"/>
</dbReference>
<gene>
    <name evidence="2" type="ORF">HMPREF0647_09900</name>
</gene>
<sequence>MKEKLYIQEFICNLVLLNTLSYKISMHNLYTNFVKILDICKLFSKDLVNEQGNIPRPGVVPRFSDLEIVSLSIVSEAMGIDSECLLFAKLKEYVKEMPNLISRRQYNDRRKLTSNLCDTIRKRMALEIDGTEDYFCIDSKPIEVCRLSRSKRCKMGKDEYRTAPAYGYCASQGAYYYGYKLHAVCGLSGVIHSFDLTKANVHDIRYLQDVKYEYHDCCIFGDRGYISATAQLDLFETANIRLEVPYRHNQKNWKPTFIPFAKARKRIETDFSQMCDQFMICRNYAKETVGLFTRIIGKISAFTAMQYLNHINNRPIGRVKYALA</sequence>
<protein>
    <submittedName>
        <fullName evidence="2">Transposase</fullName>
    </submittedName>
</protein>
<dbReference type="GO" id="GO:0003677">
    <property type="term" value="F:DNA binding"/>
    <property type="evidence" value="ECO:0007669"/>
    <property type="project" value="InterPro"/>
</dbReference>
<evidence type="ECO:0000313" key="3">
    <source>
        <dbReference type="Proteomes" id="UP000029525"/>
    </source>
</evidence>
<proteinExistence type="predicted"/>
<dbReference type="GO" id="GO:0006313">
    <property type="term" value="P:DNA transposition"/>
    <property type="evidence" value="ECO:0007669"/>
    <property type="project" value="InterPro"/>
</dbReference>
<dbReference type="NCBIfam" id="NF033520">
    <property type="entry name" value="transpos_IS982"/>
    <property type="match status" value="1"/>
</dbReference>
<organism evidence="2 3">
    <name type="scientific">Prevotella bivia DNF00320</name>
    <dbReference type="NCBI Taxonomy" id="1401068"/>
    <lineage>
        <taxon>Bacteria</taxon>
        <taxon>Pseudomonadati</taxon>
        <taxon>Bacteroidota</taxon>
        <taxon>Bacteroidia</taxon>
        <taxon>Bacteroidales</taxon>
        <taxon>Prevotellaceae</taxon>
        <taxon>Prevotella</taxon>
    </lineage>
</organism>
<evidence type="ECO:0000313" key="2">
    <source>
        <dbReference type="EMBL" id="KGF43512.1"/>
    </source>
</evidence>
<dbReference type="Proteomes" id="UP000029525">
    <property type="component" value="Unassembled WGS sequence"/>
</dbReference>
<dbReference type="OrthoDB" id="706456at2"/>
<dbReference type="Pfam" id="PF01609">
    <property type="entry name" value="DDE_Tnp_1"/>
    <property type="match status" value="1"/>
</dbReference>
<dbReference type="InterPro" id="IPR002559">
    <property type="entry name" value="Transposase_11"/>
</dbReference>
<accession>A0A096BLC3</accession>
<comment type="caution">
    <text evidence="2">The sequence shown here is derived from an EMBL/GenBank/DDBJ whole genome shotgun (WGS) entry which is preliminary data.</text>
</comment>
<dbReference type="GeneID" id="78531349"/>
<dbReference type="AlphaFoldDB" id="A0A096BLC3"/>
<name>A0A096BLC3_9BACT</name>
<dbReference type="GO" id="GO:0004803">
    <property type="term" value="F:transposase activity"/>
    <property type="evidence" value="ECO:0007669"/>
    <property type="project" value="InterPro"/>
</dbReference>
<feature type="domain" description="Transposase IS4-like" evidence="1">
    <location>
        <begin position="133"/>
        <end position="301"/>
    </location>
</feature>
<reference evidence="2 3" key="1">
    <citation type="submission" date="2014-07" db="EMBL/GenBank/DDBJ databases">
        <authorList>
            <person name="McCorrison J."/>
            <person name="Sanka R."/>
            <person name="Torralba M."/>
            <person name="Gillis M."/>
            <person name="Haft D.H."/>
            <person name="Methe B."/>
            <person name="Sutton G."/>
            <person name="Nelson K.E."/>
        </authorList>
    </citation>
    <scope>NUCLEOTIDE SEQUENCE [LARGE SCALE GENOMIC DNA]</scope>
    <source>
        <strain evidence="2 3">DNF00320</strain>
    </source>
</reference>